<sequence>MNEATVSCDTTRLSNQSTIYWQYNCDRIWLTLENKKKEKFVIDSVPPELYGYTYRLGYHLIKEFDSGLLFRSGCPANGPCIYTLINKYNGKVLDEFNQLICIEKSSNDSKYNFNFIVYFSANQSYLIINYLDKNKRLKIPFQEKLTAAVPEQQFDKMILDQYILTLQYYSDNGTPKALKINLADF</sequence>
<proteinExistence type="predicted"/>
<dbReference type="Proteomes" id="UP001517247">
    <property type="component" value="Unassembled WGS sequence"/>
</dbReference>
<dbReference type="RefSeq" id="WP_138722226.1">
    <property type="nucleotide sequence ID" value="NZ_SSHJ02000005.1"/>
</dbReference>
<evidence type="ECO:0000313" key="2">
    <source>
        <dbReference type="Proteomes" id="UP001517247"/>
    </source>
</evidence>
<protein>
    <submittedName>
        <fullName evidence="1">Uncharacterized protein</fullName>
    </submittedName>
</protein>
<comment type="caution">
    <text evidence="1">The sequence shown here is derived from an EMBL/GenBank/DDBJ whole genome shotgun (WGS) entry which is preliminary data.</text>
</comment>
<keyword evidence="2" id="KW-1185">Reference proteome</keyword>
<dbReference type="EMBL" id="SSHJ02000005">
    <property type="protein sequence ID" value="MFN0255088.1"/>
    <property type="molecule type" value="Genomic_DNA"/>
</dbReference>
<reference evidence="1 2" key="1">
    <citation type="submission" date="2024-12" db="EMBL/GenBank/DDBJ databases">
        <authorList>
            <person name="Hu S."/>
        </authorList>
    </citation>
    <scope>NUCLEOTIDE SEQUENCE [LARGE SCALE GENOMIC DNA]</scope>
    <source>
        <strain evidence="1 2">THG-T11</strain>
    </source>
</reference>
<evidence type="ECO:0000313" key="1">
    <source>
        <dbReference type="EMBL" id="MFN0255088.1"/>
    </source>
</evidence>
<gene>
    <name evidence="1" type="ORF">E6A44_005860</name>
</gene>
<name>A0ABW9J3I4_9SPHI</name>
<organism evidence="1 2">
    <name type="scientific">Pedobacter ureilyticus</name>
    <dbReference type="NCBI Taxonomy" id="1393051"/>
    <lineage>
        <taxon>Bacteria</taxon>
        <taxon>Pseudomonadati</taxon>
        <taxon>Bacteroidota</taxon>
        <taxon>Sphingobacteriia</taxon>
        <taxon>Sphingobacteriales</taxon>
        <taxon>Sphingobacteriaceae</taxon>
        <taxon>Pedobacter</taxon>
    </lineage>
</organism>
<accession>A0ABW9J3I4</accession>